<accession>A0ABN8J419</accession>
<gene>
    <name evidence="1" type="ORF">IPOD504_LOCUS16543</name>
</gene>
<proteinExistence type="predicted"/>
<evidence type="ECO:0000313" key="1">
    <source>
        <dbReference type="EMBL" id="CAH2075154.1"/>
    </source>
</evidence>
<sequence length="110" mass="12169">MLLTVSVYRQKFIATYKRSVAKQESIRDKKYKYKALHPTKDDKTSPLVTIPNVEAPLKVGPSVAVDHAATDVGRATVKSLIPHPVITGTHRRTSAHIGTHRHTTFAATIE</sequence>
<reference evidence="1" key="1">
    <citation type="submission" date="2022-03" db="EMBL/GenBank/DDBJ databases">
        <authorList>
            <person name="Martin H S."/>
        </authorList>
    </citation>
    <scope>NUCLEOTIDE SEQUENCE</scope>
</reference>
<protein>
    <submittedName>
        <fullName evidence="1">Uncharacterized protein</fullName>
    </submittedName>
</protein>
<feature type="non-terminal residue" evidence="1">
    <location>
        <position position="110"/>
    </location>
</feature>
<dbReference type="EMBL" id="OW152820">
    <property type="protein sequence ID" value="CAH2075154.1"/>
    <property type="molecule type" value="Genomic_DNA"/>
</dbReference>
<evidence type="ECO:0000313" key="2">
    <source>
        <dbReference type="Proteomes" id="UP000837857"/>
    </source>
</evidence>
<organism evidence="1 2">
    <name type="scientific">Iphiclides podalirius</name>
    <name type="common">scarce swallowtail</name>
    <dbReference type="NCBI Taxonomy" id="110791"/>
    <lineage>
        <taxon>Eukaryota</taxon>
        <taxon>Metazoa</taxon>
        <taxon>Ecdysozoa</taxon>
        <taxon>Arthropoda</taxon>
        <taxon>Hexapoda</taxon>
        <taxon>Insecta</taxon>
        <taxon>Pterygota</taxon>
        <taxon>Neoptera</taxon>
        <taxon>Endopterygota</taxon>
        <taxon>Lepidoptera</taxon>
        <taxon>Glossata</taxon>
        <taxon>Ditrysia</taxon>
        <taxon>Papilionoidea</taxon>
        <taxon>Papilionidae</taxon>
        <taxon>Papilioninae</taxon>
        <taxon>Iphiclides</taxon>
    </lineage>
</organism>
<keyword evidence="2" id="KW-1185">Reference proteome</keyword>
<dbReference type="Proteomes" id="UP000837857">
    <property type="component" value="Chromosome 8"/>
</dbReference>
<name>A0ABN8J419_9NEOP</name>